<dbReference type="PANTHER" id="PTHR43761">
    <property type="entry name" value="D-ISOMER SPECIFIC 2-HYDROXYACID DEHYDROGENASE FAMILY PROTEIN (AFU_ORTHOLOGUE AFUA_1G13630)"/>
    <property type="match status" value="1"/>
</dbReference>
<keyword evidence="8" id="KW-1185">Reference proteome</keyword>
<dbReference type="PROSITE" id="PS00671">
    <property type="entry name" value="D_2_HYDROXYACID_DH_3"/>
    <property type="match status" value="1"/>
</dbReference>
<comment type="caution">
    <text evidence="7">The sequence shown here is derived from an EMBL/GenBank/DDBJ whole genome shotgun (WGS) entry which is preliminary data.</text>
</comment>
<reference evidence="7 8" key="1">
    <citation type="submission" date="2020-04" db="EMBL/GenBank/DDBJ databases">
        <title>A novel species of genus Lactobacillus that was isolated from fermented food Zha-chili.</title>
        <authorList>
            <person name="Zhang Z."/>
        </authorList>
    </citation>
    <scope>NUCLEOTIDE SEQUENCE [LARGE SCALE GENOMIC DNA]</scope>
    <source>
        <strain evidence="8">HBUAS51383</strain>
    </source>
</reference>
<evidence type="ECO:0000256" key="2">
    <source>
        <dbReference type="ARBA" id="ARBA00023002"/>
    </source>
</evidence>
<dbReference type="Pfam" id="PF00389">
    <property type="entry name" value="2-Hacid_dh"/>
    <property type="match status" value="1"/>
</dbReference>
<sequence length="331" mass="36493">MTEYNIAVVNSSSFGQVFKEHWQELEQIGKVDRFMVDPDIPGPELAEKLKGYNVIISSVTPFFKEDFFENKDELLLISRHGIGYNNIDLAAAKKHGTKVTIVPPLVERNAVAENAFANLMALTRQAVASSERIKADHYEDRAQFMGNEFSGKTFGVIGCGNIGSRVAELFQVFGGTVMINDPEPHAPEGWFEANPSVKRVELDELLSKCDYISLNASLNEGDTHMINAEALKKAKKGVYFVNHARGALIDEKAMLAAVESGQVSGYAADTMEVEPVRANHPFLKNSHFLITPHTSAYTYECLHGMGEKCVSDVKNIVAGKPLVRELTGDIK</sequence>
<keyword evidence="3" id="KW-0520">NAD</keyword>
<dbReference type="Proteomes" id="UP000763447">
    <property type="component" value="Unassembled WGS sequence"/>
</dbReference>
<evidence type="ECO:0000259" key="6">
    <source>
        <dbReference type="Pfam" id="PF02826"/>
    </source>
</evidence>
<evidence type="ECO:0000256" key="4">
    <source>
        <dbReference type="RuleBase" id="RU003719"/>
    </source>
</evidence>
<feature type="domain" description="D-isomer specific 2-hydroxyacid dehydrogenase catalytic" evidence="5">
    <location>
        <begin position="20"/>
        <end position="323"/>
    </location>
</feature>
<evidence type="ECO:0000259" key="5">
    <source>
        <dbReference type="Pfam" id="PF00389"/>
    </source>
</evidence>
<evidence type="ECO:0000256" key="1">
    <source>
        <dbReference type="ARBA" id="ARBA00005854"/>
    </source>
</evidence>
<evidence type="ECO:0000256" key="3">
    <source>
        <dbReference type="ARBA" id="ARBA00023027"/>
    </source>
</evidence>
<comment type="similarity">
    <text evidence="1 4">Belongs to the D-isomer specific 2-hydroxyacid dehydrogenase family.</text>
</comment>
<evidence type="ECO:0000313" key="7">
    <source>
        <dbReference type="EMBL" id="NLR17388.1"/>
    </source>
</evidence>
<dbReference type="InterPro" id="IPR036291">
    <property type="entry name" value="NAD(P)-bd_dom_sf"/>
</dbReference>
<evidence type="ECO:0000313" key="8">
    <source>
        <dbReference type="Proteomes" id="UP000763447"/>
    </source>
</evidence>
<dbReference type="PANTHER" id="PTHR43761:SF1">
    <property type="entry name" value="D-ISOMER SPECIFIC 2-HYDROXYACID DEHYDROGENASE CATALYTIC DOMAIN-CONTAINING PROTEIN-RELATED"/>
    <property type="match status" value="1"/>
</dbReference>
<dbReference type="InterPro" id="IPR029753">
    <property type="entry name" value="D-isomer_DH_CS"/>
</dbReference>
<gene>
    <name evidence="7" type="ORF">HC026_00485</name>
</gene>
<protein>
    <submittedName>
        <fullName evidence="7">Hydroxyacid dehydrogenase</fullName>
    </submittedName>
</protein>
<organism evidence="7 8">
    <name type="scientific">Secundilactobacillus angelensis</name>
    <dbReference type="NCBI Taxonomy" id="2722706"/>
    <lineage>
        <taxon>Bacteria</taxon>
        <taxon>Bacillati</taxon>
        <taxon>Bacillota</taxon>
        <taxon>Bacilli</taxon>
        <taxon>Lactobacillales</taxon>
        <taxon>Lactobacillaceae</taxon>
        <taxon>Secundilactobacillus</taxon>
    </lineage>
</organism>
<dbReference type="Pfam" id="PF02826">
    <property type="entry name" value="2-Hacid_dh_C"/>
    <property type="match status" value="1"/>
</dbReference>
<dbReference type="InterPro" id="IPR050418">
    <property type="entry name" value="D-iso_2-hydroxyacid_DH_PdxB"/>
</dbReference>
<dbReference type="InterPro" id="IPR006139">
    <property type="entry name" value="D-isomer_2_OHA_DH_cat_dom"/>
</dbReference>
<name>A0ABX1KWI3_9LACO</name>
<dbReference type="RefSeq" id="WP_168924010.1">
    <property type="nucleotide sequence ID" value="NZ_JAAXLJ010000001.1"/>
</dbReference>
<keyword evidence="2 4" id="KW-0560">Oxidoreductase</keyword>
<accession>A0ABX1KWI3</accession>
<dbReference type="CDD" id="cd12177">
    <property type="entry name" value="2-Hacid_dh_12"/>
    <property type="match status" value="1"/>
</dbReference>
<dbReference type="EMBL" id="JAAXLJ010000001">
    <property type="protein sequence ID" value="NLR17388.1"/>
    <property type="molecule type" value="Genomic_DNA"/>
</dbReference>
<dbReference type="Gene3D" id="3.40.50.720">
    <property type="entry name" value="NAD(P)-binding Rossmann-like Domain"/>
    <property type="match status" value="2"/>
</dbReference>
<dbReference type="SUPFAM" id="SSF52283">
    <property type="entry name" value="Formate/glycerate dehydrogenase catalytic domain-like"/>
    <property type="match status" value="1"/>
</dbReference>
<proteinExistence type="inferred from homology"/>
<feature type="domain" description="D-isomer specific 2-hydroxyacid dehydrogenase NAD-binding" evidence="6">
    <location>
        <begin position="117"/>
        <end position="295"/>
    </location>
</feature>
<dbReference type="SUPFAM" id="SSF51735">
    <property type="entry name" value="NAD(P)-binding Rossmann-fold domains"/>
    <property type="match status" value="1"/>
</dbReference>
<dbReference type="InterPro" id="IPR006140">
    <property type="entry name" value="D-isomer_DH_NAD-bd"/>
</dbReference>